<dbReference type="STRING" id="13706.A0A1X2HNR8"/>
<name>A0A1X2HNR8_SYNRA</name>
<feature type="domain" description="Peroxin/Ferlin" evidence="6">
    <location>
        <begin position="26"/>
        <end position="92"/>
    </location>
</feature>
<keyword evidence="4" id="KW-0472">Membrane</keyword>
<reference evidence="7 8" key="1">
    <citation type="submission" date="2016-07" db="EMBL/GenBank/DDBJ databases">
        <title>Pervasive Adenine N6-methylation of Active Genes in Fungi.</title>
        <authorList>
            <consortium name="DOE Joint Genome Institute"/>
            <person name="Mondo S.J."/>
            <person name="Dannebaum R.O."/>
            <person name="Kuo R.C."/>
            <person name="Labutti K."/>
            <person name="Haridas S."/>
            <person name="Kuo A."/>
            <person name="Salamov A."/>
            <person name="Ahrendt S.R."/>
            <person name="Lipzen A."/>
            <person name="Sullivan W."/>
            <person name="Andreopoulos W.B."/>
            <person name="Clum A."/>
            <person name="Lindquist E."/>
            <person name="Daum C."/>
            <person name="Ramamoorthy G.K."/>
            <person name="Gryganskyi A."/>
            <person name="Culley D."/>
            <person name="Magnuson J.K."/>
            <person name="James T.Y."/>
            <person name="O'Malley M.A."/>
            <person name="Stajich J.E."/>
            <person name="Spatafora J.W."/>
            <person name="Visel A."/>
            <person name="Grigoriev I.V."/>
        </authorList>
    </citation>
    <scope>NUCLEOTIDE SEQUENCE [LARGE SCALE GENOMIC DNA]</scope>
    <source>
        <strain evidence="7 8">NRRL 2496</strain>
    </source>
</reference>
<dbReference type="Pfam" id="PF06398">
    <property type="entry name" value="Pex24p"/>
    <property type="match status" value="1"/>
</dbReference>
<proteinExistence type="predicted"/>
<protein>
    <recommendedName>
        <fullName evidence="6">Peroxin/Ferlin domain-containing protein</fullName>
    </recommendedName>
</protein>
<dbReference type="InterPro" id="IPR006614">
    <property type="entry name" value="Peroxin/Ferlin"/>
</dbReference>
<keyword evidence="2" id="KW-0812">Transmembrane</keyword>
<evidence type="ECO:0000259" key="6">
    <source>
        <dbReference type="SMART" id="SM00693"/>
    </source>
</evidence>
<sequence length="231" mass="26594">MLRQYLQRKSVAAVAMTPPPVKPEYERLYCFSIIENQRWWLHKGWSHSLLQHDRPAWSDEYQEPTPSISEFTLPPPVHNCQWTWVDPEWKLDKRDDDVGGWRYGDWSNNTLLTRRRRWWRCARLERHEVANEVDTPVPKRSSAISFRSNKSASRGSVHSDMSISSSLSSSLDSMNSPTKGFGGGGPSYRFSPKPRPTSLLTHRSVSSISTITTVSPSSSPSSYKSHFWLNR</sequence>
<evidence type="ECO:0000256" key="1">
    <source>
        <dbReference type="ARBA" id="ARBA00004127"/>
    </source>
</evidence>
<accession>A0A1X2HNR8</accession>
<evidence type="ECO:0000256" key="2">
    <source>
        <dbReference type="ARBA" id="ARBA00022692"/>
    </source>
</evidence>
<evidence type="ECO:0000313" key="8">
    <source>
        <dbReference type="Proteomes" id="UP000242180"/>
    </source>
</evidence>
<dbReference type="PANTHER" id="PTHR31679">
    <property type="entry name" value="PEROXISOMAL MEMBRANE PROTEIN PEX30-RELATED"/>
    <property type="match status" value="1"/>
</dbReference>
<dbReference type="SMART" id="SM00693">
    <property type="entry name" value="DysFN"/>
    <property type="match status" value="1"/>
</dbReference>
<feature type="compositionally biased region" description="Polar residues" evidence="5">
    <location>
        <begin position="142"/>
        <end position="156"/>
    </location>
</feature>
<dbReference type="InterPro" id="IPR010482">
    <property type="entry name" value="TECPR1-like_DysF"/>
</dbReference>
<comment type="subcellular location">
    <subcellularLocation>
        <location evidence="1">Endomembrane system</location>
        <topology evidence="1">Multi-pass membrane protein</topology>
    </subcellularLocation>
</comment>
<dbReference type="PANTHER" id="PTHR31679:SF2">
    <property type="entry name" value="PEROXISOMAL MEMBRANE PROTEIN PEX30-RELATED"/>
    <property type="match status" value="1"/>
</dbReference>
<evidence type="ECO:0000256" key="5">
    <source>
        <dbReference type="SAM" id="MobiDB-lite"/>
    </source>
</evidence>
<keyword evidence="3" id="KW-1133">Transmembrane helix</keyword>
<gene>
    <name evidence="7" type="ORF">BCR43DRAFT_502652</name>
</gene>
<dbReference type="OrthoDB" id="5586090at2759"/>
<dbReference type="GO" id="GO:0012505">
    <property type="term" value="C:endomembrane system"/>
    <property type="evidence" value="ECO:0007669"/>
    <property type="project" value="UniProtKB-SubCell"/>
</dbReference>
<keyword evidence="8" id="KW-1185">Reference proteome</keyword>
<feature type="compositionally biased region" description="Low complexity" evidence="5">
    <location>
        <begin position="159"/>
        <end position="176"/>
    </location>
</feature>
<dbReference type="Proteomes" id="UP000242180">
    <property type="component" value="Unassembled WGS sequence"/>
</dbReference>
<evidence type="ECO:0000256" key="3">
    <source>
        <dbReference type="ARBA" id="ARBA00022989"/>
    </source>
</evidence>
<organism evidence="7 8">
    <name type="scientific">Syncephalastrum racemosum</name>
    <name type="common">Filamentous fungus</name>
    <dbReference type="NCBI Taxonomy" id="13706"/>
    <lineage>
        <taxon>Eukaryota</taxon>
        <taxon>Fungi</taxon>
        <taxon>Fungi incertae sedis</taxon>
        <taxon>Mucoromycota</taxon>
        <taxon>Mucoromycotina</taxon>
        <taxon>Mucoromycetes</taxon>
        <taxon>Mucorales</taxon>
        <taxon>Syncephalastraceae</taxon>
        <taxon>Syncephalastrum</taxon>
    </lineage>
</organism>
<feature type="compositionally biased region" description="Low complexity" evidence="5">
    <location>
        <begin position="204"/>
        <end position="222"/>
    </location>
</feature>
<dbReference type="InterPro" id="IPR052646">
    <property type="entry name" value="Peroxisomal_PEX28-32"/>
</dbReference>
<dbReference type="EMBL" id="MCGN01000002">
    <property type="protein sequence ID" value="ORZ01034.1"/>
    <property type="molecule type" value="Genomic_DNA"/>
</dbReference>
<dbReference type="GO" id="GO:0007031">
    <property type="term" value="P:peroxisome organization"/>
    <property type="evidence" value="ECO:0007669"/>
    <property type="project" value="UniProtKB-ARBA"/>
</dbReference>
<feature type="region of interest" description="Disordered" evidence="5">
    <location>
        <begin position="134"/>
        <end position="231"/>
    </location>
</feature>
<dbReference type="AlphaFoldDB" id="A0A1X2HNR8"/>
<comment type="caution">
    <text evidence="7">The sequence shown here is derived from an EMBL/GenBank/DDBJ whole genome shotgun (WGS) entry which is preliminary data.</text>
</comment>
<dbReference type="InParanoid" id="A0A1X2HNR8"/>
<evidence type="ECO:0000256" key="4">
    <source>
        <dbReference type="ARBA" id="ARBA00023136"/>
    </source>
</evidence>
<evidence type="ECO:0000313" key="7">
    <source>
        <dbReference type="EMBL" id="ORZ01034.1"/>
    </source>
</evidence>
<dbReference type="GO" id="GO:0005778">
    <property type="term" value="C:peroxisomal membrane"/>
    <property type="evidence" value="ECO:0007669"/>
    <property type="project" value="TreeGrafter"/>
</dbReference>